<reference evidence="10" key="1">
    <citation type="journal article" date="2019" name="Int. J. Syst. Evol. Microbiol.">
        <title>The Global Catalogue of Microorganisms (GCM) 10K type strain sequencing project: providing services to taxonomists for standard genome sequencing and annotation.</title>
        <authorList>
            <consortium name="The Broad Institute Genomics Platform"/>
            <consortium name="The Broad Institute Genome Sequencing Center for Infectious Disease"/>
            <person name="Wu L."/>
            <person name="Ma J."/>
        </authorList>
    </citation>
    <scope>NUCLEOTIDE SEQUENCE [LARGE SCALE GENOMIC DNA]</scope>
    <source>
        <strain evidence="10">KCTC 42964</strain>
    </source>
</reference>
<sequence length="392" mass="41983">MGSGTLPGLRSQVTSITRSHIRAIAELGAAMEDVVPLWFGEGDTPTPEFIRAATAESLARGETFYTPNRGIGPLRQAIADYLTGLHARPVALNRVTATLSGMNAIMLAMQTIVDPGDRVVIVAPVWPNVREAVRVLGGEPVEVPLARDPDSGRFSMDLDRVLDACDARTKAIFVNSPGNPTGWVMPDSQVAALLDAARARGIWVLSDEVYSRLVYDGSAHAPSFLDHAAPDDPLIVINSFSKAWSMTGWRLGWLITPPGLGDLLGKLTEFNVSCATTFVQHGGIAALRGGEGYVAGLVARYGRARRTIVEGLLSMRRVRVAEPEGAFYAFFSVDGESDSVALAYRLLHEARVGLAPGLAFGNGGEAHLRLCFAASDTLLNRALDRLRPVLDA</sequence>
<feature type="domain" description="Aminotransferase class I/classII large" evidence="8">
    <location>
        <begin position="39"/>
        <end position="386"/>
    </location>
</feature>
<dbReference type="InterPro" id="IPR050596">
    <property type="entry name" value="AspAT/PAT-like"/>
</dbReference>
<evidence type="ECO:0000313" key="10">
    <source>
        <dbReference type="Proteomes" id="UP001595528"/>
    </source>
</evidence>
<comment type="similarity">
    <text evidence="2 7">Belongs to the class-I pyridoxal-phosphate-dependent aminotransferase family.</text>
</comment>
<comment type="catalytic activity">
    <reaction evidence="6">
        <text>L-aspartate + 2-oxoglutarate = oxaloacetate + L-glutamate</text>
        <dbReference type="Rhea" id="RHEA:21824"/>
        <dbReference type="ChEBI" id="CHEBI:16452"/>
        <dbReference type="ChEBI" id="CHEBI:16810"/>
        <dbReference type="ChEBI" id="CHEBI:29985"/>
        <dbReference type="ChEBI" id="CHEBI:29991"/>
        <dbReference type="EC" id="2.6.1.1"/>
    </reaction>
</comment>
<dbReference type="PANTHER" id="PTHR46383">
    <property type="entry name" value="ASPARTATE AMINOTRANSFERASE"/>
    <property type="match status" value="1"/>
</dbReference>
<dbReference type="Gene3D" id="3.40.640.10">
    <property type="entry name" value="Type I PLP-dependent aspartate aminotransferase-like (Major domain)"/>
    <property type="match status" value="1"/>
</dbReference>
<comment type="cofactor">
    <cofactor evidence="1 7">
        <name>pyridoxal 5'-phosphate</name>
        <dbReference type="ChEBI" id="CHEBI:597326"/>
    </cofactor>
</comment>
<dbReference type="SUPFAM" id="SSF53383">
    <property type="entry name" value="PLP-dependent transferases"/>
    <property type="match status" value="1"/>
</dbReference>
<keyword evidence="5" id="KW-0663">Pyridoxal phosphate</keyword>
<accession>A0ABV7L796</accession>
<dbReference type="CDD" id="cd00609">
    <property type="entry name" value="AAT_like"/>
    <property type="match status" value="1"/>
</dbReference>
<evidence type="ECO:0000259" key="8">
    <source>
        <dbReference type="Pfam" id="PF00155"/>
    </source>
</evidence>
<evidence type="ECO:0000256" key="3">
    <source>
        <dbReference type="ARBA" id="ARBA00022576"/>
    </source>
</evidence>
<evidence type="ECO:0000256" key="6">
    <source>
        <dbReference type="ARBA" id="ARBA00049185"/>
    </source>
</evidence>
<organism evidence="9 10">
    <name type="scientific">Marinibaculum pumilum</name>
    <dbReference type="NCBI Taxonomy" id="1766165"/>
    <lineage>
        <taxon>Bacteria</taxon>
        <taxon>Pseudomonadati</taxon>
        <taxon>Pseudomonadota</taxon>
        <taxon>Alphaproteobacteria</taxon>
        <taxon>Rhodospirillales</taxon>
        <taxon>Rhodospirillaceae</taxon>
        <taxon>Marinibaculum</taxon>
    </lineage>
</organism>
<dbReference type="NCBIfam" id="NF004770">
    <property type="entry name" value="PRK06108.1"/>
    <property type="match status" value="1"/>
</dbReference>
<dbReference type="Gene3D" id="3.90.1150.10">
    <property type="entry name" value="Aspartate Aminotransferase, domain 1"/>
    <property type="match status" value="1"/>
</dbReference>
<name>A0ABV7L796_9PROT</name>
<dbReference type="RefSeq" id="WP_379905698.1">
    <property type="nucleotide sequence ID" value="NZ_JBHRTR010000046.1"/>
</dbReference>
<dbReference type="EC" id="2.6.1.-" evidence="7"/>
<protein>
    <recommendedName>
        <fullName evidence="7">Aminotransferase</fullName>
        <ecNumber evidence="7">2.6.1.-</ecNumber>
    </recommendedName>
</protein>
<evidence type="ECO:0000256" key="2">
    <source>
        <dbReference type="ARBA" id="ARBA00007441"/>
    </source>
</evidence>
<dbReference type="InterPro" id="IPR004838">
    <property type="entry name" value="NHTrfase_class1_PyrdxlP-BS"/>
</dbReference>
<keyword evidence="4 7" id="KW-0808">Transferase</keyword>
<gene>
    <name evidence="9" type="ORF">ACFOGJ_24770</name>
</gene>
<dbReference type="Pfam" id="PF00155">
    <property type="entry name" value="Aminotran_1_2"/>
    <property type="match status" value="1"/>
</dbReference>
<keyword evidence="3 7" id="KW-0032">Aminotransferase</keyword>
<evidence type="ECO:0000256" key="1">
    <source>
        <dbReference type="ARBA" id="ARBA00001933"/>
    </source>
</evidence>
<evidence type="ECO:0000256" key="5">
    <source>
        <dbReference type="ARBA" id="ARBA00022898"/>
    </source>
</evidence>
<comment type="caution">
    <text evidence="9">The sequence shown here is derived from an EMBL/GenBank/DDBJ whole genome shotgun (WGS) entry which is preliminary data.</text>
</comment>
<proteinExistence type="inferred from homology"/>
<dbReference type="EMBL" id="JBHRTR010000046">
    <property type="protein sequence ID" value="MFC3230485.1"/>
    <property type="molecule type" value="Genomic_DNA"/>
</dbReference>
<dbReference type="InterPro" id="IPR015424">
    <property type="entry name" value="PyrdxlP-dep_Trfase"/>
</dbReference>
<dbReference type="InterPro" id="IPR015421">
    <property type="entry name" value="PyrdxlP-dep_Trfase_major"/>
</dbReference>
<evidence type="ECO:0000256" key="7">
    <source>
        <dbReference type="RuleBase" id="RU000481"/>
    </source>
</evidence>
<evidence type="ECO:0000313" key="9">
    <source>
        <dbReference type="EMBL" id="MFC3230485.1"/>
    </source>
</evidence>
<dbReference type="InterPro" id="IPR015422">
    <property type="entry name" value="PyrdxlP-dep_Trfase_small"/>
</dbReference>
<keyword evidence="10" id="KW-1185">Reference proteome</keyword>
<dbReference type="PROSITE" id="PS00105">
    <property type="entry name" value="AA_TRANSFER_CLASS_1"/>
    <property type="match status" value="1"/>
</dbReference>
<evidence type="ECO:0000256" key="4">
    <source>
        <dbReference type="ARBA" id="ARBA00022679"/>
    </source>
</evidence>
<dbReference type="GO" id="GO:0008483">
    <property type="term" value="F:transaminase activity"/>
    <property type="evidence" value="ECO:0007669"/>
    <property type="project" value="UniProtKB-KW"/>
</dbReference>
<dbReference type="InterPro" id="IPR004839">
    <property type="entry name" value="Aminotransferase_I/II_large"/>
</dbReference>
<dbReference type="Proteomes" id="UP001595528">
    <property type="component" value="Unassembled WGS sequence"/>
</dbReference>